<dbReference type="AlphaFoldDB" id="A0A075JV72"/>
<dbReference type="HOGENOM" id="CLU_609286_0_0_6"/>
<dbReference type="KEGG" id="dja:HY57_00260"/>
<feature type="transmembrane region" description="Helical" evidence="1">
    <location>
        <begin position="223"/>
        <end position="244"/>
    </location>
</feature>
<dbReference type="RefSeq" id="WP_019464461.1">
    <property type="nucleotide sequence ID" value="NZ_ALOY01000126.1"/>
</dbReference>
<proteinExistence type="predicted"/>
<keyword evidence="1" id="KW-1133">Transmembrane helix</keyword>
<feature type="transmembrane region" description="Helical" evidence="1">
    <location>
        <begin position="175"/>
        <end position="192"/>
    </location>
</feature>
<keyword evidence="1" id="KW-0812">Transmembrane</keyword>
<dbReference type="PATRIC" id="fig|1217721.7.peg.53"/>
<evidence type="ECO:0000313" key="2">
    <source>
        <dbReference type="EMBL" id="AIF45804.1"/>
    </source>
</evidence>
<feature type="transmembrane region" description="Helical" evidence="1">
    <location>
        <begin position="58"/>
        <end position="79"/>
    </location>
</feature>
<feature type="transmembrane region" description="Helical" evidence="1">
    <location>
        <begin position="264"/>
        <end position="289"/>
    </location>
</feature>
<dbReference type="SUPFAM" id="SSF103473">
    <property type="entry name" value="MFS general substrate transporter"/>
    <property type="match status" value="1"/>
</dbReference>
<sequence length="443" mass="48575">MQPIITASGPSPGKSSRMLPLVAGLAAFCVYSCMYAFRKPFSAASFDAMSWLGVDYKIWLVIAQVMGYAVSKLWAIRLVPELHPANRGKAILVLIGLSWLALLGFALAPPLPGIVFLFLNGLPLGMVWGLVFGYIEGRQATELMGAILASSFIFASGVVKGVGKAMLLAGVSEHWMPFLTGLVFVPPLLLSLRTLERLPPPTAEDIAARAPRGRMDRDARRAFLRRFLPGLLLIVPLYVLLTVLRDFRENFDTEIFRDLGFGRSALVFGEVDTPIGVGVLMLTASLSLVRDNMRAFMLNHVLIAAGLCCAGLSTLLFAHHELPPLTWMTLVGFGLYLGYIPLNGMFFERLMATFRVAGTVSFVMYLADASGYLGSVAVLLIRQFLALQLNWTQFFERAVLTSSLLGLVLVALSARWFWWHGRQNGLTATASPLSPLKMESTRL</sequence>
<evidence type="ECO:0000256" key="1">
    <source>
        <dbReference type="SAM" id="Phobius"/>
    </source>
</evidence>
<dbReference type="InterPro" id="IPR043745">
    <property type="entry name" value="DUF5690"/>
</dbReference>
<dbReference type="OrthoDB" id="182994at2"/>
<keyword evidence="1" id="KW-0472">Membrane</keyword>
<dbReference type="EMBL" id="CP008884">
    <property type="protein sequence ID" value="AIF45804.1"/>
    <property type="molecule type" value="Genomic_DNA"/>
</dbReference>
<dbReference type="Pfam" id="PF18943">
    <property type="entry name" value="DUF5690"/>
    <property type="match status" value="1"/>
</dbReference>
<protein>
    <submittedName>
        <fullName evidence="2">Membrane protein</fullName>
    </submittedName>
</protein>
<keyword evidence="3" id="KW-1185">Reference proteome</keyword>
<feature type="transmembrane region" description="Helical" evidence="1">
    <location>
        <begin position="147"/>
        <end position="169"/>
    </location>
</feature>
<gene>
    <name evidence="2" type="ORF">HY57_00260</name>
</gene>
<reference evidence="2 3" key="1">
    <citation type="submission" date="2014-07" db="EMBL/GenBank/DDBJ databases">
        <title>Complete Genome Sequence of Dyella japonica Strain A8 Isolated from Malaysian Tropical Soil.</title>
        <authorList>
            <person name="Hui R.K.H."/>
            <person name="Chen J.-W."/>
            <person name="Chan K.-G."/>
            <person name="Leung F.C.C."/>
        </authorList>
    </citation>
    <scope>NUCLEOTIDE SEQUENCE [LARGE SCALE GENOMIC DNA]</scope>
    <source>
        <strain evidence="2 3">A8</strain>
    </source>
</reference>
<feature type="transmembrane region" description="Helical" evidence="1">
    <location>
        <begin position="397"/>
        <end position="418"/>
    </location>
</feature>
<feature type="transmembrane region" description="Helical" evidence="1">
    <location>
        <begin position="362"/>
        <end position="385"/>
    </location>
</feature>
<feature type="transmembrane region" description="Helical" evidence="1">
    <location>
        <begin position="91"/>
        <end position="108"/>
    </location>
</feature>
<dbReference type="STRING" id="1217721.HY57_00260"/>
<dbReference type="Proteomes" id="UP000027987">
    <property type="component" value="Chromosome"/>
</dbReference>
<name>A0A075JV72_9GAMM</name>
<dbReference type="InterPro" id="IPR036259">
    <property type="entry name" value="MFS_trans_sf"/>
</dbReference>
<feature type="transmembrane region" description="Helical" evidence="1">
    <location>
        <begin position="21"/>
        <end position="38"/>
    </location>
</feature>
<feature type="transmembrane region" description="Helical" evidence="1">
    <location>
        <begin position="114"/>
        <end position="135"/>
    </location>
</feature>
<feature type="transmembrane region" description="Helical" evidence="1">
    <location>
        <begin position="325"/>
        <end position="342"/>
    </location>
</feature>
<accession>A0A075JV72</accession>
<organism evidence="2 3">
    <name type="scientific">Dyella japonica A8</name>
    <dbReference type="NCBI Taxonomy" id="1217721"/>
    <lineage>
        <taxon>Bacteria</taxon>
        <taxon>Pseudomonadati</taxon>
        <taxon>Pseudomonadota</taxon>
        <taxon>Gammaproteobacteria</taxon>
        <taxon>Lysobacterales</taxon>
        <taxon>Rhodanobacteraceae</taxon>
        <taxon>Dyella</taxon>
    </lineage>
</organism>
<feature type="transmembrane region" description="Helical" evidence="1">
    <location>
        <begin position="301"/>
        <end position="319"/>
    </location>
</feature>
<evidence type="ECO:0000313" key="3">
    <source>
        <dbReference type="Proteomes" id="UP000027987"/>
    </source>
</evidence>